<comment type="caution">
    <text evidence="6">The sequence shown here is derived from an EMBL/GenBank/DDBJ whole genome shotgun (WGS) entry which is preliminary data.</text>
</comment>
<evidence type="ECO:0000259" key="5">
    <source>
        <dbReference type="Pfam" id="PF03088"/>
    </source>
</evidence>
<evidence type="ECO:0000256" key="4">
    <source>
        <dbReference type="SAM" id="SignalP"/>
    </source>
</evidence>
<dbReference type="GO" id="GO:0016787">
    <property type="term" value="F:hydrolase activity"/>
    <property type="evidence" value="ECO:0007669"/>
    <property type="project" value="TreeGrafter"/>
</dbReference>
<organism evidence="6 7">
    <name type="scientific">Edaphochlamys debaryana</name>
    <dbReference type="NCBI Taxonomy" id="47281"/>
    <lineage>
        <taxon>Eukaryota</taxon>
        <taxon>Viridiplantae</taxon>
        <taxon>Chlorophyta</taxon>
        <taxon>core chlorophytes</taxon>
        <taxon>Chlorophyceae</taxon>
        <taxon>CS clade</taxon>
        <taxon>Chlamydomonadales</taxon>
        <taxon>Chlamydomonadales incertae sedis</taxon>
        <taxon>Edaphochlamys</taxon>
    </lineage>
</organism>
<feature type="domain" description="Strictosidine synthase conserved region" evidence="5">
    <location>
        <begin position="180"/>
        <end position="281"/>
    </location>
</feature>
<dbReference type="OrthoDB" id="5307922at2759"/>
<dbReference type="PANTHER" id="PTHR10426">
    <property type="entry name" value="STRICTOSIDINE SYNTHASE-RELATED"/>
    <property type="match status" value="1"/>
</dbReference>
<sequence>MWTFLAALIALISSGAVWLNKVDVPLPPPGQYHTIRNIDPASVDLTWPAMEGPYAPNEVLRKAHRLFDNVIQSSETVAVSPGGNLTLLDKYGYVYEAEPASKVPNAVFPNEWALDLPALDYLGPGRPLGFHYDAQGNLIVCDSLKGLIMREAGTGRLVVLTSRVSPDDPTAPGSPLAYTNDLDIARGEGGAIYFSDSQAVPVGLSPDQGPFYDTFRGFMQGLYTGVPSGRLLRYDPASRRTEVLASGIFFANGVALSADESFVTVVETTRRRVLRHWLKGPKAGTTDVLIERLPGFPDGISLASDGNFWVALVVPMNKLPVVLQYKLVRVILAYLPPWARPPLPKWGGVLKISPTGEPLQLLMDPDGSKIAYVSSIVEHGGRLYFGNVKENYGDALLPTCASPGHQLPLLHKLYGGVRRVVGLDLSRGMVDLALREIEAYEREQRLQGGGSVAGLEAVVTDASCLNALAPAAAVF</sequence>
<dbReference type="GO" id="GO:0012505">
    <property type="term" value="C:endomembrane system"/>
    <property type="evidence" value="ECO:0007669"/>
    <property type="project" value="TreeGrafter"/>
</dbReference>
<dbReference type="Gene3D" id="2.120.10.30">
    <property type="entry name" value="TolB, C-terminal domain"/>
    <property type="match status" value="1"/>
</dbReference>
<dbReference type="Pfam" id="PF03088">
    <property type="entry name" value="Str_synth"/>
    <property type="match status" value="1"/>
</dbReference>
<feature type="chain" id="PRO_5032973023" description="Strictosidine synthase conserved region domain-containing protein" evidence="4">
    <location>
        <begin position="20"/>
        <end position="475"/>
    </location>
</feature>
<dbReference type="SUPFAM" id="SSF63829">
    <property type="entry name" value="Calcium-dependent phosphotriesterase"/>
    <property type="match status" value="1"/>
</dbReference>
<evidence type="ECO:0000256" key="3">
    <source>
        <dbReference type="ARBA" id="ARBA00023180"/>
    </source>
</evidence>
<keyword evidence="7" id="KW-1185">Reference proteome</keyword>
<dbReference type="PANTHER" id="PTHR10426:SF88">
    <property type="entry name" value="ADIPOCYTE PLASMA MEMBRANE-ASSOCIATED PROTEIN HEMOMUCIN-RELATED"/>
    <property type="match status" value="1"/>
</dbReference>
<reference evidence="6" key="1">
    <citation type="journal article" date="2020" name="bioRxiv">
        <title>Comparative genomics of Chlamydomonas.</title>
        <authorList>
            <person name="Craig R.J."/>
            <person name="Hasan A.R."/>
            <person name="Ness R.W."/>
            <person name="Keightley P.D."/>
        </authorList>
    </citation>
    <scope>NUCLEOTIDE SEQUENCE</scope>
    <source>
        <strain evidence="6">CCAP 11/70</strain>
    </source>
</reference>
<dbReference type="Proteomes" id="UP000612055">
    <property type="component" value="Unassembled WGS sequence"/>
</dbReference>
<gene>
    <name evidence="6" type="ORF">HYH03_014827</name>
</gene>
<accession>A0A835XMD7</accession>
<dbReference type="AlphaFoldDB" id="A0A835XMD7"/>
<proteinExistence type="inferred from homology"/>
<dbReference type="InterPro" id="IPR011042">
    <property type="entry name" value="6-blade_b-propeller_TolB-like"/>
</dbReference>
<keyword evidence="2" id="KW-0597">Phosphoprotein</keyword>
<keyword evidence="4" id="KW-0732">Signal</keyword>
<comment type="similarity">
    <text evidence="1">Belongs to the strictosidine synthase family.</text>
</comment>
<evidence type="ECO:0000313" key="7">
    <source>
        <dbReference type="Proteomes" id="UP000612055"/>
    </source>
</evidence>
<name>A0A835XMD7_9CHLO</name>
<evidence type="ECO:0000256" key="2">
    <source>
        <dbReference type="ARBA" id="ARBA00022553"/>
    </source>
</evidence>
<evidence type="ECO:0000256" key="1">
    <source>
        <dbReference type="ARBA" id="ARBA00009191"/>
    </source>
</evidence>
<feature type="signal peptide" evidence="4">
    <location>
        <begin position="1"/>
        <end position="19"/>
    </location>
</feature>
<dbReference type="EMBL" id="JAEHOE010000111">
    <property type="protein sequence ID" value="KAG2486526.1"/>
    <property type="molecule type" value="Genomic_DNA"/>
</dbReference>
<protein>
    <recommendedName>
        <fullName evidence="5">Strictosidine synthase conserved region domain-containing protein</fullName>
    </recommendedName>
</protein>
<dbReference type="InterPro" id="IPR018119">
    <property type="entry name" value="Strictosidine_synth_cons-reg"/>
</dbReference>
<keyword evidence="3" id="KW-0325">Glycoprotein</keyword>
<evidence type="ECO:0000313" key="6">
    <source>
        <dbReference type="EMBL" id="KAG2486526.1"/>
    </source>
</evidence>